<dbReference type="AlphaFoldDB" id="A0AAV3ZVP2"/>
<dbReference type="Proteomes" id="UP000735302">
    <property type="component" value="Unassembled WGS sequence"/>
</dbReference>
<evidence type="ECO:0000313" key="2">
    <source>
        <dbReference type="Proteomes" id="UP000735302"/>
    </source>
</evidence>
<reference evidence="1 2" key="1">
    <citation type="journal article" date="2021" name="Elife">
        <title>Chloroplast acquisition without the gene transfer in kleptoplastic sea slugs, Plakobranchus ocellatus.</title>
        <authorList>
            <person name="Maeda T."/>
            <person name="Takahashi S."/>
            <person name="Yoshida T."/>
            <person name="Shimamura S."/>
            <person name="Takaki Y."/>
            <person name="Nagai Y."/>
            <person name="Toyoda A."/>
            <person name="Suzuki Y."/>
            <person name="Arimoto A."/>
            <person name="Ishii H."/>
            <person name="Satoh N."/>
            <person name="Nishiyama T."/>
            <person name="Hasebe M."/>
            <person name="Maruyama T."/>
            <person name="Minagawa J."/>
            <person name="Obokata J."/>
            <person name="Shigenobu S."/>
        </authorList>
    </citation>
    <scope>NUCLEOTIDE SEQUENCE [LARGE SCALE GENOMIC DNA]</scope>
</reference>
<name>A0AAV3ZVP2_9GAST</name>
<gene>
    <name evidence="1" type="ORF">PoB_002447900</name>
</gene>
<protein>
    <submittedName>
        <fullName evidence="1">Uncharacterized protein</fullName>
    </submittedName>
</protein>
<accession>A0AAV3ZVP2</accession>
<organism evidence="1 2">
    <name type="scientific">Plakobranchus ocellatus</name>
    <dbReference type="NCBI Taxonomy" id="259542"/>
    <lineage>
        <taxon>Eukaryota</taxon>
        <taxon>Metazoa</taxon>
        <taxon>Spiralia</taxon>
        <taxon>Lophotrochozoa</taxon>
        <taxon>Mollusca</taxon>
        <taxon>Gastropoda</taxon>
        <taxon>Heterobranchia</taxon>
        <taxon>Euthyneura</taxon>
        <taxon>Panpulmonata</taxon>
        <taxon>Sacoglossa</taxon>
        <taxon>Placobranchoidea</taxon>
        <taxon>Plakobranchidae</taxon>
        <taxon>Plakobranchus</taxon>
    </lineage>
</organism>
<comment type="caution">
    <text evidence="1">The sequence shown here is derived from an EMBL/GenBank/DDBJ whole genome shotgun (WGS) entry which is preliminary data.</text>
</comment>
<dbReference type="EMBL" id="BLXT01002828">
    <property type="protein sequence ID" value="GFN97973.1"/>
    <property type="molecule type" value="Genomic_DNA"/>
</dbReference>
<keyword evidence="2" id="KW-1185">Reference proteome</keyword>
<proteinExistence type="predicted"/>
<sequence>MQSETSSANNPCTVTQAFMESETSSTKNPCTVTQAFMVSEMSPANNPCTVTQASMESETSSANNPCTVTQAFMESETLQLIILVQLLKLSWSFSSSLPSPFPPSPKSHINFPAAFPSHSQSSNVRVLWEKKRRICEMRN</sequence>
<evidence type="ECO:0000313" key="1">
    <source>
        <dbReference type="EMBL" id="GFN97973.1"/>
    </source>
</evidence>